<dbReference type="RefSeq" id="XP_020125815.1">
    <property type="nucleotide sequence ID" value="XM_020279080.1"/>
</dbReference>
<keyword evidence="3" id="KW-1185">Reference proteome</keyword>
<protein>
    <submittedName>
        <fullName evidence="2">Uncharacterized protein</fullName>
    </submittedName>
</protein>
<feature type="region of interest" description="Disordered" evidence="1">
    <location>
        <begin position="119"/>
        <end position="222"/>
    </location>
</feature>
<dbReference type="OrthoDB" id="10636171at2759"/>
<feature type="compositionally biased region" description="Basic and acidic residues" evidence="1">
    <location>
        <begin position="161"/>
        <end position="186"/>
    </location>
</feature>
<comment type="caution">
    <text evidence="2">The sequence shown here is derived from an EMBL/GenBank/DDBJ whole genome shotgun (WGS) entry which is preliminary data.</text>
</comment>
<feature type="compositionally biased region" description="Low complexity" evidence="1">
    <location>
        <begin position="207"/>
        <end position="218"/>
    </location>
</feature>
<dbReference type="AlphaFoldDB" id="A0A1J9RAV5"/>
<feature type="region of interest" description="Disordered" evidence="1">
    <location>
        <begin position="306"/>
        <end position="334"/>
    </location>
</feature>
<dbReference type="Proteomes" id="UP000183809">
    <property type="component" value="Unassembled WGS sequence"/>
</dbReference>
<evidence type="ECO:0000313" key="2">
    <source>
        <dbReference type="EMBL" id="OJD29555.1"/>
    </source>
</evidence>
<feature type="compositionally biased region" description="Acidic residues" evidence="1">
    <location>
        <begin position="323"/>
        <end position="334"/>
    </location>
</feature>
<reference evidence="2 3" key="1">
    <citation type="submission" date="2016-10" db="EMBL/GenBank/DDBJ databases">
        <title>Proteomics and genomics reveal pathogen-plant mechanisms compatible with a hemibiotrophic lifestyle of Diplodia corticola.</title>
        <authorList>
            <person name="Fernandes I."/>
            <person name="De Jonge R."/>
            <person name="Van De Peer Y."/>
            <person name="Devreese B."/>
            <person name="Alves A."/>
            <person name="Esteves A.C."/>
        </authorList>
    </citation>
    <scope>NUCLEOTIDE SEQUENCE [LARGE SCALE GENOMIC DNA]</scope>
    <source>
        <strain evidence="2 3">CBS 112549</strain>
    </source>
</reference>
<sequence length="376" mass="41972">MTRPVGLVQLHFRPGSRFSDVDAPVKQLLVNITESFENGNGYIFAGPHLDDPEKAVVMICYGEETDEAAARAALNPSSSIYAPIAPYLQAAPRADVVSFTWPPPTTYGQRRERVQELALIRIPARQRTADDDGDDENDDDHDRHDCRGLTNASDDDDDDETTVKNKENDDDDDHSKKPIDDKPSSKEEEDDDDDDDEEEEEEEEELFFSPSPSPSSSPTTAAPLRALDDFFSTALCSNAHRGLGDLATHSQGRSSNSSRRDNNNDDDDDDDDKHPSVVLHAWSWADEGAMRRFKDAGAANAYDRWERRRLDDGVRGEAGRKEEEEEEEEEEADDLWQTGFVGAVEELRRGGAEVEVVAARMRHFQPVLGALSYGDE</sequence>
<evidence type="ECO:0000313" key="3">
    <source>
        <dbReference type="Proteomes" id="UP000183809"/>
    </source>
</evidence>
<name>A0A1J9RAV5_9PEZI</name>
<feature type="compositionally biased region" description="Acidic residues" evidence="1">
    <location>
        <begin position="187"/>
        <end position="206"/>
    </location>
</feature>
<feature type="compositionally biased region" description="Basic and acidic residues" evidence="1">
    <location>
        <begin position="306"/>
        <end position="322"/>
    </location>
</feature>
<accession>A0A1J9RAV5</accession>
<evidence type="ECO:0000256" key="1">
    <source>
        <dbReference type="SAM" id="MobiDB-lite"/>
    </source>
</evidence>
<dbReference type="EMBL" id="MNUE01000078">
    <property type="protein sequence ID" value="OJD29555.1"/>
    <property type="molecule type" value="Genomic_DNA"/>
</dbReference>
<gene>
    <name evidence="2" type="ORF">BKCO1_7800024</name>
</gene>
<proteinExistence type="predicted"/>
<feature type="region of interest" description="Disordered" evidence="1">
    <location>
        <begin position="243"/>
        <end position="275"/>
    </location>
</feature>
<organism evidence="2 3">
    <name type="scientific">Diplodia corticola</name>
    <dbReference type="NCBI Taxonomy" id="236234"/>
    <lineage>
        <taxon>Eukaryota</taxon>
        <taxon>Fungi</taxon>
        <taxon>Dikarya</taxon>
        <taxon>Ascomycota</taxon>
        <taxon>Pezizomycotina</taxon>
        <taxon>Dothideomycetes</taxon>
        <taxon>Dothideomycetes incertae sedis</taxon>
        <taxon>Botryosphaeriales</taxon>
        <taxon>Botryosphaeriaceae</taxon>
        <taxon>Diplodia</taxon>
    </lineage>
</organism>
<dbReference type="GeneID" id="31019342"/>